<feature type="region of interest" description="Disordered" evidence="6">
    <location>
        <begin position="1"/>
        <end position="36"/>
    </location>
</feature>
<organism evidence="9 10">
    <name type="scientific">Streptomyces litmocidini</name>
    <dbReference type="NCBI Taxonomy" id="67318"/>
    <lineage>
        <taxon>Bacteria</taxon>
        <taxon>Bacillati</taxon>
        <taxon>Actinomycetota</taxon>
        <taxon>Actinomycetes</taxon>
        <taxon>Kitasatosporales</taxon>
        <taxon>Streptomycetaceae</taxon>
        <taxon>Streptomyces</taxon>
    </lineage>
</organism>
<comment type="subcellular location">
    <subcellularLocation>
        <location evidence="1">Cell membrane</location>
        <topology evidence="1">Multi-pass membrane protein</topology>
    </subcellularLocation>
</comment>
<reference evidence="9 10" key="1">
    <citation type="submission" date="2024-10" db="EMBL/GenBank/DDBJ databases">
        <title>The Natural Products Discovery Center: Release of the First 8490 Sequenced Strains for Exploring Actinobacteria Biosynthetic Diversity.</title>
        <authorList>
            <person name="Kalkreuter E."/>
            <person name="Kautsar S.A."/>
            <person name="Yang D."/>
            <person name="Bader C.D."/>
            <person name="Teijaro C.N."/>
            <person name="Fluegel L."/>
            <person name="Davis C.M."/>
            <person name="Simpson J.R."/>
            <person name="Lauterbach L."/>
            <person name="Steele A.D."/>
            <person name="Gui C."/>
            <person name="Meng S."/>
            <person name="Li G."/>
            <person name="Viehrig K."/>
            <person name="Ye F."/>
            <person name="Su P."/>
            <person name="Kiefer A.F."/>
            <person name="Nichols A."/>
            <person name="Cepeda A.J."/>
            <person name="Yan W."/>
            <person name="Fan B."/>
            <person name="Jiang Y."/>
            <person name="Adhikari A."/>
            <person name="Zheng C.-J."/>
            <person name="Schuster L."/>
            <person name="Cowan T.M."/>
            <person name="Smanski M.J."/>
            <person name="Chevrette M.G."/>
            <person name="De Carvalho L.P.S."/>
            <person name="Shen B."/>
        </authorList>
    </citation>
    <scope>NUCLEOTIDE SEQUENCE [LARGE SCALE GENOMIC DNA]</scope>
    <source>
        <strain evidence="9 10">NPDC020602</strain>
    </source>
</reference>
<dbReference type="Gene3D" id="1.20.1720.10">
    <property type="entry name" value="Multidrug resistance protein D"/>
    <property type="match status" value="1"/>
</dbReference>
<keyword evidence="10" id="KW-1185">Reference proteome</keyword>
<feature type="domain" description="Major facilitator superfamily (MFS) profile" evidence="8">
    <location>
        <begin position="39"/>
        <end position="490"/>
    </location>
</feature>
<feature type="transmembrane region" description="Helical" evidence="7">
    <location>
        <begin position="390"/>
        <end position="415"/>
    </location>
</feature>
<dbReference type="InterPro" id="IPR020846">
    <property type="entry name" value="MFS_dom"/>
</dbReference>
<evidence type="ECO:0000256" key="5">
    <source>
        <dbReference type="ARBA" id="ARBA00023251"/>
    </source>
</evidence>
<feature type="transmembrane region" description="Helical" evidence="7">
    <location>
        <begin position="229"/>
        <end position="250"/>
    </location>
</feature>
<dbReference type="PANTHER" id="PTHR42718:SF39">
    <property type="entry name" value="ACTINORHODIN TRANSPORTER-RELATED"/>
    <property type="match status" value="1"/>
</dbReference>
<feature type="transmembrane region" description="Helical" evidence="7">
    <location>
        <begin position="197"/>
        <end position="217"/>
    </location>
</feature>
<feature type="transmembrane region" description="Helical" evidence="7">
    <location>
        <begin position="466"/>
        <end position="487"/>
    </location>
</feature>
<dbReference type="RefSeq" id="WP_398712769.1">
    <property type="nucleotide sequence ID" value="NZ_JBIRUI010000020.1"/>
</dbReference>
<feature type="transmembrane region" description="Helical" evidence="7">
    <location>
        <begin position="361"/>
        <end position="384"/>
    </location>
</feature>
<feature type="transmembrane region" description="Helical" evidence="7">
    <location>
        <begin position="427"/>
        <end position="454"/>
    </location>
</feature>
<keyword evidence="3 7" id="KW-1133">Transmembrane helix</keyword>
<dbReference type="PRINTS" id="PR01036">
    <property type="entry name" value="TCRTETB"/>
</dbReference>
<dbReference type="Proteomes" id="UP001611339">
    <property type="component" value="Unassembled WGS sequence"/>
</dbReference>
<dbReference type="CDD" id="cd17321">
    <property type="entry name" value="MFS_MMR_MDR_like"/>
    <property type="match status" value="1"/>
</dbReference>
<dbReference type="InterPro" id="IPR036259">
    <property type="entry name" value="MFS_trans_sf"/>
</dbReference>
<name>A0ABW7UIR3_9ACTN</name>
<evidence type="ECO:0000256" key="4">
    <source>
        <dbReference type="ARBA" id="ARBA00023136"/>
    </source>
</evidence>
<dbReference type="Gene3D" id="1.20.1250.20">
    <property type="entry name" value="MFS general substrate transporter like domains"/>
    <property type="match status" value="1"/>
</dbReference>
<dbReference type="SUPFAM" id="SSF103473">
    <property type="entry name" value="MFS general substrate transporter"/>
    <property type="match status" value="1"/>
</dbReference>
<keyword evidence="5" id="KW-0046">Antibiotic resistance</keyword>
<dbReference type="Pfam" id="PF07690">
    <property type="entry name" value="MFS_1"/>
    <property type="match status" value="1"/>
</dbReference>
<evidence type="ECO:0000256" key="6">
    <source>
        <dbReference type="SAM" id="MobiDB-lite"/>
    </source>
</evidence>
<feature type="transmembrane region" description="Helical" evidence="7">
    <location>
        <begin position="105"/>
        <end position="124"/>
    </location>
</feature>
<dbReference type="PANTHER" id="PTHR42718">
    <property type="entry name" value="MAJOR FACILITATOR SUPERFAMILY MULTIDRUG TRANSPORTER MFSC"/>
    <property type="match status" value="1"/>
</dbReference>
<dbReference type="InterPro" id="IPR011701">
    <property type="entry name" value="MFS"/>
</dbReference>
<comment type="caution">
    <text evidence="9">The sequence shown here is derived from an EMBL/GenBank/DDBJ whole genome shotgun (WGS) entry which is preliminary data.</text>
</comment>
<feature type="transmembrane region" description="Helical" evidence="7">
    <location>
        <begin position="331"/>
        <end position="349"/>
    </location>
</feature>
<evidence type="ECO:0000313" key="9">
    <source>
        <dbReference type="EMBL" id="MFI1718215.1"/>
    </source>
</evidence>
<feature type="transmembrane region" description="Helical" evidence="7">
    <location>
        <begin position="130"/>
        <end position="151"/>
    </location>
</feature>
<evidence type="ECO:0000259" key="8">
    <source>
        <dbReference type="PROSITE" id="PS50850"/>
    </source>
</evidence>
<evidence type="ECO:0000256" key="3">
    <source>
        <dbReference type="ARBA" id="ARBA00022989"/>
    </source>
</evidence>
<proteinExistence type="predicted"/>
<feature type="transmembrane region" description="Helical" evidence="7">
    <location>
        <begin position="256"/>
        <end position="275"/>
    </location>
</feature>
<evidence type="ECO:0000256" key="1">
    <source>
        <dbReference type="ARBA" id="ARBA00004651"/>
    </source>
</evidence>
<evidence type="ECO:0000313" key="10">
    <source>
        <dbReference type="Proteomes" id="UP001611339"/>
    </source>
</evidence>
<keyword evidence="2 7" id="KW-0812">Transmembrane</keyword>
<feature type="transmembrane region" description="Helical" evidence="7">
    <location>
        <begin position="295"/>
        <end position="325"/>
    </location>
</feature>
<dbReference type="EMBL" id="JBIRUI010000020">
    <property type="protein sequence ID" value="MFI1718215.1"/>
    <property type="molecule type" value="Genomic_DNA"/>
</dbReference>
<evidence type="ECO:0000256" key="2">
    <source>
        <dbReference type="ARBA" id="ARBA00022692"/>
    </source>
</evidence>
<keyword evidence="4 7" id="KW-0472">Membrane</keyword>
<feature type="transmembrane region" description="Helical" evidence="7">
    <location>
        <begin position="163"/>
        <end position="185"/>
    </location>
</feature>
<accession>A0ABW7UIR3</accession>
<protein>
    <submittedName>
        <fullName evidence="9">MFS transporter</fullName>
    </submittedName>
</protein>
<feature type="transmembrane region" description="Helical" evidence="7">
    <location>
        <begin position="39"/>
        <end position="61"/>
    </location>
</feature>
<dbReference type="PROSITE" id="PS50850">
    <property type="entry name" value="MFS"/>
    <property type="match status" value="1"/>
</dbReference>
<evidence type="ECO:0000256" key="7">
    <source>
        <dbReference type="SAM" id="Phobius"/>
    </source>
</evidence>
<feature type="transmembrane region" description="Helical" evidence="7">
    <location>
        <begin position="73"/>
        <end position="93"/>
    </location>
</feature>
<gene>
    <name evidence="9" type="ORF">ACH407_32225</name>
</gene>
<sequence length="495" mass="50841">MAEELVGQKPGVRLGNRRAGAGPDTAPPPPPPNPRRRQALALLLVGPFLSLFDQFCVNLAAPSINQSFRLTPFEFQAVVGGYGLVYGLGLITGGRLGDLFGRRRMYRAGVAVFAVTSLACALAWSPSSLIAARLAQGAAAAVLQPQVLALIRTQFPPAEQQKALSWFAVSMSLGMVLGQILGGALPAWDLFGLGWRPVFLVAVPLCLAVFLLLPATLEADRPALAGRGIDVTGAVLSAVSMACVLLPLAAVREWSFLPTGLVVCLVGGLLAAVFVRNQRARVRRGRSAVLPTDLFAVPVFVHGVLLNFLLYMASVPFAVVLALYLQDEAGLSSAAAGLVFTPAAVAIAVGSRIAVPMRARFGGGVLVASAALIALGLAAAPAAAALESDAASLTLLLVGMAVYGWGNGMIVPLLTGTVMSRVPPKDAGAGAGVLATTQQLAAALGIAVVGIVLYPSEQAQGLRYTPAMISEVGIAALAVLLAARLAAVSRRSTAA</sequence>